<evidence type="ECO:0000313" key="4">
    <source>
        <dbReference type="EMBL" id="GMI28801.1"/>
    </source>
</evidence>
<keyword evidence="5" id="KW-1185">Reference proteome</keyword>
<name>A0A9W7G1Q7_9STRA</name>
<feature type="non-terminal residue" evidence="4">
    <location>
        <position position="171"/>
    </location>
</feature>
<dbReference type="PROSITE" id="PS50026">
    <property type="entry name" value="EGF_3"/>
    <property type="match status" value="1"/>
</dbReference>
<dbReference type="InterPro" id="IPR000742">
    <property type="entry name" value="EGF"/>
</dbReference>
<feature type="domain" description="EGF-like" evidence="3">
    <location>
        <begin position="61"/>
        <end position="96"/>
    </location>
</feature>
<dbReference type="EMBL" id="BRXZ01008622">
    <property type="protein sequence ID" value="GMI28801.1"/>
    <property type="molecule type" value="Genomic_DNA"/>
</dbReference>
<keyword evidence="2" id="KW-1133">Transmembrane helix</keyword>
<dbReference type="OrthoDB" id="5950997at2759"/>
<dbReference type="PANTHER" id="PTHR11319">
    <property type="entry name" value="G PROTEIN-COUPLED RECEPTOR-RELATED"/>
    <property type="match status" value="1"/>
</dbReference>
<keyword evidence="2" id="KW-0812">Transmembrane</keyword>
<keyword evidence="2" id="KW-0472">Membrane</keyword>
<comment type="caution">
    <text evidence="1">Lacks conserved residue(s) required for the propagation of feature annotation.</text>
</comment>
<feature type="non-terminal residue" evidence="4">
    <location>
        <position position="1"/>
    </location>
</feature>
<sequence length="171" mass="18048">CLACDANQVANEARTECICQQGFYTGLIANEATPVPDGISRDTPGMNLKTLNLLPGHYRTNFNSTEILPCLNEEHCTGGSDPSSYCAPGYTGPLCAVCSSGFAAVGAGETLSCNECVGSATATAAAGIGAIFLALVVAVFYRLKEKNENVKRRAQSFESAMEFVSEKFEKV</sequence>
<evidence type="ECO:0000256" key="2">
    <source>
        <dbReference type="SAM" id="Phobius"/>
    </source>
</evidence>
<evidence type="ECO:0000313" key="5">
    <source>
        <dbReference type="Proteomes" id="UP001165082"/>
    </source>
</evidence>
<organism evidence="4 5">
    <name type="scientific">Triparma retinervis</name>
    <dbReference type="NCBI Taxonomy" id="2557542"/>
    <lineage>
        <taxon>Eukaryota</taxon>
        <taxon>Sar</taxon>
        <taxon>Stramenopiles</taxon>
        <taxon>Ochrophyta</taxon>
        <taxon>Bolidophyceae</taxon>
        <taxon>Parmales</taxon>
        <taxon>Triparmaceae</taxon>
        <taxon>Triparma</taxon>
    </lineage>
</organism>
<comment type="caution">
    <text evidence="4">The sequence shown here is derived from an EMBL/GenBank/DDBJ whole genome shotgun (WGS) entry which is preliminary data.</text>
</comment>
<feature type="disulfide bond" evidence="1">
    <location>
        <begin position="86"/>
        <end position="95"/>
    </location>
</feature>
<accession>A0A9W7G1Q7</accession>
<dbReference type="Proteomes" id="UP001165082">
    <property type="component" value="Unassembled WGS sequence"/>
</dbReference>
<keyword evidence="1" id="KW-0245">EGF-like domain</keyword>
<evidence type="ECO:0000256" key="1">
    <source>
        <dbReference type="PROSITE-ProRule" id="PRU00076"/>
    </source>
</evidence>
<gene>
    <name evidence="4" type="ORF">TrRE_jg1179</name>
</gene>
<proteinExistence type="predicted"/>
<reference evidence="4" key="1">
    <citation type="submission" date="2022-07" db="EMBL/GenBank/DDBJ databases">
        <title>Genome analysis of Parmales, a sister group of diatoms, reveals the evolutionary specialization of diatoms from phago-mixotrophs to photoautotrophs.</title>
        <authorList>
            <person name="Ban H."/>
            <person name="Sato S."/>
            <person name="Yoshikawa S."/>
            <person name="Kazumasa Y."/>
            <person name="Nakamura Y."/>
            <person name="Ichinomiya M."/>
            <person name="Saitoh K."/>
            <person name="Sato N."/>
            <person name="Blanc-Mathieu R."/>
            <person name="Endo H."/>
            <person name="Kuwata A."/>
            <person name="Ogata H."/>
        </authorList>
    </citation>
    <scope>NUCLEOTIDE SEQUENCE</scope>
</reference>
<dbReference type="PANTHER" id="PTHR11319:SF35">
    <property type="entry name" value="OUTER MEMBRANE PROTEIN PMPC-RELATED"/>
    <property type="match status" value="1"/>
</dbReference>
<keyword evidence="1" id="KW-1015">Disulfide bond</keyword>
<evidence type="ECO:0000259" key="3">
    <source>
        <dbReference type="PROSITE" id="PS50026"/>
    </source>
</evidence>
<feature type="transmembrane region" description="Helical" evidence="2">
    <location>
        <begin position="122"/>
        <end position="143"/>
    </location>
</feature>
<protein>
    <recommendedName>
        <fullName evidence="3">EGF-like domain-containing protein</fullName>
    </recommendedName>
</protein>
<dbReference type="AlphaFoldDB" id="A0A9W7G1Q7"/>